<keyword evidence="3" id="KW-1185">Reference proteome</keyword>
<dbReference type="RefSeq" id="WP_189640066.1">
    <property type="nucleotide sequence ID" value="NZ_BMZF01000003.1"/>
</dbReference>
<sequence length="349" mass="38678">MKHSLRKLFLGTTTIVATTIAANAADKELIVFDWSGYEDTGFFQTYIDKHGDSPTFAFFGEEEEAFQKLRAGFKADVSHPCSQSVAKWLEADLIEPLDISKIDRWDEVNADMKEAFKFDGSYYFLPADWGTTALTYRTDMVDAAKMTTLEVFLDPEYAGRTAIPDNVDDAYALGYLATGTTDWSKATDDDFKRASDWLRQAHQNVRAYWADGAELGQLLTSGEVIVSWAWNETPTALQSEDIAVEANRSTKEGSSSWFCGYVNLKNGENGEDKVYDFLNAWMDPSSAEYIVAEWGYGNGNATAMASLGTEALDGAGLGEVDVPILAQIPMDQALREKMVAEFEKIKAGF</sequence>
<dbReference type="SUPFAM" id="SSF53850">
    <property type="entry name" value="Periplasmic binding protein-like II"/>
    <property type="match status" value="1"/>
</dbReference>
<dbReference type="Proteomes" id="UP000634455">
    <property type="component" value="Unassembled WGS sequence"/>
</dbReference>
<evidence type="ECO:0000313" key="2">
    <source>
        <dbReference type="EMBL" id="GHA51502.1"/>
    </source>
</evidence>
<name>A0ABQ3CZN2_9RHOB</name>
<dbReference type="Gene3D" id="3.40.190.10">
    <property type="entry name" value="Periplasmic binding protein-like II"/>
    <property type="match status" value="2"/>
</dbReference>
<keyword evidence="1" id="KW-0732">Signal</keyword>
<dbReference type="Pfam" id="PF13416">
    <property type="entry name" value="SBP_bac_8"/>
    <property type="match status" value="1"/>
</dbReference>
<proteinExistence type="predicted"/>
<organism evidence="2 3">
    <name type="scientific">Paramylibacter ulvae</name>
    <dbReference type="NCBI Taxonomy" id="1651968"/>
    <lineage>
        <taxon>Bacteria</taxon>
        <taxon>Pseudomonadati</taxon>
        <taxon>Pseudomonadota</taxon>
        <taxon>Alphaproteobacteria</taxon>
        <taxon>Rhodobacterales</taxon>
        <taxon>Paracoccaceae</taxon>
        <taxon>Paramylibacter</taxon>
    </lineage>
</organism>
<protein>
    <submittedName>
        <fullName evidence="2">Polyamine ABC transporter substrate-binding protein</fullName>
    </submittedName>
</protein>
<dbReference type="PANTHER" id="PTHR30222:SF17">
    <property type="entry name" value="SPERMIDINE_PUTRESCINE-BINDING PERIPLASMIC PROTEIN"/>
    <property type="match status" value="1"/>
</dbReference>
<gene>
    <name evidence="2" type="ORF">GCM10008927_16100</name>
</gene>
<dbReference type="EMBL" id="BMZF01000003">
    <property type="protein sequence ID" value="GHA51502.1"/>
    <property type="molecule type" value="Genomic_DNA"/>
</dbReference>
<evidence type="ECO:0000256" key="1">
    <source>
        <dbReference type="ARBA" id="ARBA00022729"/>
    </source>
</evidence>
<comment type="caution">
    <text evidence="2">The sequence shown here is derived from an EMBL/GenBank/DDBJ whole genome shotgun (WGS) entry which is preliminary data.</text>
</comment>
<evidence type="ECO:0000313" key="3">
    <source>
        <dbReference type="Proteomes" id="UP000634455"/>
    </source>
</evidence>
<accession>A0ABQ3CZN2</accession>
<dbReference type="PANTHER" id="PTHR30222">
    <property type="entry name" value="SPERMIDINE/PUTRESCINE-BINDING PERIPLASMIC PROTEIN"/>
    <property type="match status" value="1"/>
</dbReference>
<reference evidence="3" key="1">
    <citation type="journal article" date="2019" name="Int. J. Syst. Evol. Microbiol.">
        <title>The Global Catalogue of Microorganisms (GCM) 10K type strain sequencing project: providing services to taxonomists for standard genome sequencing and annotation.</title>
        <authorList>
            <consortium name="The Broad Institute Genomics Platform"/>
            <consortium name="The Broad Institute Genome Sequencing Center for Infectious Disease"/>
            <person name="Wu L."/>
            <person name="Ma J."/>
        </authorList>
    </citation>
    <scope>NUCLEOTIDE SEQUENCE [LARGE SCALE GENOMIC DNA]</scope>
    <source>
        <strain evidence="3">KCTC 32465</strain>
    </source>
</reference>
<dbReference type="InterPro" id="IPR006059">
    <property type="entry name" value="SBP"/>
</dbReference>